<name>A0ABP9X304_9CHLR</name>
<sequence>MTLKTYIHTRSQRLAANAAAKERLLDERIARVVAAAHIAEAARLVEVCPSCKQAPCQTPRSCTIRLRAITQHDLRREAESTSMWQQKHELPY</sequence>
<protein>
    <submittedName>
        <fullName evidence="1">Uncharacterized protein</fullName>
    </submittedName>
</protein>
<dbReference type="EMBL" id="BAABRU010000013">
    <property type="protein sequence ID" value="GAA5529790.1"/>
    <property type="molecule type" value="Genomic_DNA"/>
</dbReference>
<dbReference type="RefSeq" id="WP_345723385.1">
    <property type="nucleotide sequence ID" value="NZ_BAABRU010000013.1"/>
</dbReference>
<organism evidence="1 2">
    <name type="scientific">Herpetosiphon gulosus</name>
    <dbReference type="NCBI Taxonomy" id="1973496"/>
    <lineage>
        <taxon>Bacteria</taxon>
        <taxon>Bacillati</taxon>
        <taxon>Chloroflexota</taxon>
        <taxon>Chloroflexia</taxon>
        <taxon>Herpetosiphonales</taxon>
        <taxon>Herpetosiphonaceae</taxon>
        <taxon>Herpetosiphon</taxon>
    </lineage>
</organism>
<evidence type="ECO:0000313" key="2">
    <source>
        <dbReference type="Proteomes" id="UP001428290"/>
    </source>
</evidence>
<reference evidence="1 2" key="1">
    <citation type="submission" date="2024-02" db="EMBL/GenBank/DDBJ databases">
        <title>Herpetosiphon gulosus NBRC 112829.</title>
        <authorList>
            <person name="Ichikawa N."/>
            <person name="Katano-Makiyama Y."/>
            <person name="Hidaka K."/>
        </authorList>
    </citation>
    <scope>NUCLEOTIDE SEQUENCE [LARGE SCALE GENOMIC DNA]</scope>
    <source>
        <strain evidence="1 2">NBRC 112829</strain>
    </source>
</reference>
<accession>A0ABP9X304</accession>
<keyword evidence="2" id="KW-1185">Reference proteome</keyword>
<gene>
    <name evidence="1" type="ORF">Hgul01_03604</name>
</gene>
<dbReference type="Proteomes" id="UP001428290">
    <property type="component" value="Unassembled WGS sequence"/>
</dbReference>
<comment type="caution">
    <text evidence="1">The sequence shown here is derived from an EMBL/GenBank/DDBJ whole genome shotgun (WGS) entry which is preliminary data.</text>
</comment>
<proteinExistence type="predicted"/>
<evidence type="ECO:0000313" key="1">
    <source>
        <dbReference type="EMBL" id="GAA5529790.1"/>
    </source>
</evidence>